<protein>
    <submittedName>
        <fullName evidence="1">Uncharacterized protein</fullName>
    </submittedName>
</protein>
<proteinExistence type="predicted"/>
<accession>A0A0A7PAZ8</accession>
<dbReference type="KEGG" id="sphk:SKP52_00860"/>
<dbReference type="AlphaFoldDB" id="A0A0A7PAZ8"/>
<dbReference type="InterPro" id="IPR008927">
    <property type="entry name" value="6-PGluconate_DH-like_C_sf"/>
</dbReference>
<dbReference type="EMBL" id="CP009122">
    <property type="protein sequence ID" value="AJA07114.1"/>
    <property type="molecule type" value="Genomic_DNA"/>
</dbReference>
<dbReference type="HOGENOM" id="CLU_2425386_0_0_5"/>
<name>A0A0A7PAZ8_9SPHN</name>
<dbReference type="Proteomes" id="UP000030907">
    <property type="component" value="Chromosome"/>
</dbReference>
<dbReference type="SUPFAM" id="SSF48179">
    <property type="entry name" value="6-phosphogluconate dehydrogenase C-terminal domain-like"/>
    <property type="match status" value="1"/>
</dbReference>
<reference evidence="1 2" key="1">
    <citation type="journal article" date="2015" name="Int. J. Syst. Evol. Microbiol.">
        <title>Description of Sphingopyxis fribergensis sp. nov. - a soil bacterium with the ability to degrade styrene and phenylacetic acid.</title>
        <authorList>
            <person name="Oelschlagel M."/>
            <person name="Ruckert C."/>
            <person name="Kalinowski J."/>
            <person name="Schmidt G."/>
            <person name="Schlomann M."/>
            <person name="Tischler D."/>
        </authorList>
    </citation>
    <scope>NUCLEOTIDE SEQUENCE [LARGE SCALE GENOMIC DNA]</scope>
    <source>
        <strain evidence="1 2">Kp5.2</strain>
    </source>
</reference>
<sequence length="91" mass="9844">MITMAIKAMAETVVLTEANGHARDQFSKLNLCTLSGSRSYQVYSANIASETYEPSFKATLGLKDLRLRETQPSEPGTPCRCSMPRIAGCAG</sequence>
<keyword evidence="2" id="KW-1185">Reference proteome</keyword>
<organism evidence="1 2">
    <name type="scientific">Sphingopyxis fribergensis</name>
    <dbReference type="NCBI Taxonomy" id="1515612"/>
    <lineage>
        <taxon>Bacteria</taxon>
        <taxon>Pseudomonadati</taxon>
        <taxon>Pseudomonadota</taxon>
        <taxon>Alphaproteobacteria</taxon>
        <taxon>Sphingomonadales</taxon>
        <taxon>Sphingomonadaceae</taxon>
        <taxon>Sphingopyxis</taxon>
    </lineage>
</organism>
<gene>
    <name evidence="1" type="ORF">SKP52_00860</name>
</gene>
<dbReference type="InterPro" id="IPR013328">
    <property type="entry name" value="6PGD_dom2"/>
</dbReference>
<evidence type="ECO:0000313" key="2">
    <source>
        <dbReference type="Proteomes" id="UP000030907"/>
    </source>
</evidence>
<evidence type="ECO:0000313" key="1">
    <source>
        <dbReference type="EMBL" id="AJA07114.1"/>
    </source>
</evidence>
<dbReference type="Gene3D" id="1.10.1040.10">
    <property type="entry name" value="N-(1-d-carboxylethyl)-l-norvaline Dehydrogenase, domain 2"/>
    <property type="match status" value="1"/>
</dbReference>